<organism evidence="2 3">
    <name type="scientific">Dryococelus australis</name>
    <dbReference type="NCBI Taxonomy" id="614101"/>
    <lineage>
        <taxon>Eukaryota</taxon>
        <taxon>Metazoa</taxon>
        <taxon>Ecdysozoa</taxon>
        <taxon>Arthropoda</taxon>
        <taxon>Hexapoda</taxon>
        <taxon>Insecta</taxon>
        <taxon>Pterygota</taxon>
        <taxon>Neoptera</taxon>
        <taxon>Polyneoptera</taxon>
        <taxon>Phasmatodea</taxon>
        <taxon>Verophasmatodea</taxon>
        <taxon>Anareolatae</taxon>
        <taxon>Phasmatidae</taxon>
        <taxon>Eurycanthinae</taxon>
        <taxon>Dryococelus</taxon>
    </lineage>
</organism>
<name>A0ABQ9GXL5_9NEOP</name>
<evidence type="ECO:0000256" key="1">
    <source>
        <dbReference type="SAM" id="MobiDB-lite"/>
    </source>
</evidence>
<feature type="region of interest" description="Disordered" evidence="1">
    <location>
        <begin position="1"/>
        <end position="57"/>
    </location>
</feature>
<feature type="region of interest" description="Disordered" evidence="1">
    <location>
        <begin position="587"/>
        <end position="617"/>
    </location>
</feature>
<proteinExistence type="predicted"/>
<reference evidence="2 3" key="1">
    <citation type="submission" date="2023-02" db="EMBL/GenBank/DDBJ databases">
        <title>LHISI_Scaffold_Assembly.</title>
        <authorList>
            <person name="Stuart O.P."/>
            <person name="Cleave R."/>
            <person name="Magrath M.J.L."/>
            <person name="Mikheyev A.S."/>
        </authorList>
    </citation>
    <scope>NUCLEOTIDE SEQUENCE [LARGE SCALE GENOMIC DNA]</scope>
    <source>
        <strain evidence="2">Daus_M_001</strain>
        <tissue evidence="2">Leg muscle</tissue>
    </source>
</reference>
<dbReference type="EMBL" id="JARBHB010000008">
    <property type="protein sequence ID" value="KAJ8876726.1"/>
    <property type="molecule type" value="Genomic_DNA"/>
</dbReference>
<accession>A0ABQ9GXL5</accession>
<protein>
    <submittedName>
        <fullName evidence="2">Uncharacterized protein</fullName>
    </submittedName>
</protein>
<dbReference type="Proteomes" id="UP001159363">
    <property type="component" value="Chromosome 7"/>
</dbReference>
<gene>
    <name evidence="2" type="ORF">PR048_021173</name>
</gene>
<keyword evidence="3" id="KW-1185">Reference proteome</keyword>
<comment type="caution">
    <text evidence="2">The sequence shown here is derived from an EMBL/GenBank/DDBJ whole genome shotgun (WGS) entry which is preliminary data.</text>
</comment>
<evidence type="ECO:0000313" key="3">
    <source>
        <dbReference type="Proteomes" id="UP001159363"/>
    </source>
</evidence>
<evidence type="ECO:0000313" key="2">
    <source>
        <dbReference type="EMBL" id="KAJ8876726.1"/>
    </source>
</evidence>
<sequence length="971" mass="105825">MEQLRNARAGEKNRRPAASSGTILTCGNPGVTRPGIEPDSPWWEESSLTAQPPRPRQRNGLAALQYGDIYEAVSRAPRGRSANGYAYIKLGSPLVDDWPIMNDVMYKVVSGVVWTNRTMVSYNTNTSRTGVVAVVDIMKLRADFSMVLPSDISCSWASSCNSERPLLGLHFLIIGSELSSKCQISISSSVKLRADFSMILPSDISCSWASSCNSERPLLGLHFLIIGSEFSSKCQISISSSVKLRADFSRVLLSDISCSWASSCNSERPLLGLHFLIIGSEFSSKCQISISSSVKLRADFSRVLLSDISCSWASSFNSERPLLGLHFLIIGSEFSSKCQISISSSVKLRADFSMILPSDISCSWASSCNSERPLLGLHFLIIGSEFSIKIPLPPPLNLHPAILSGDRGADGCRFREVYVGGNTARLARRSDEALGVRVSVARIAPSLLDVGCAANIVILKELYPKIYALCIHTEVSRSFTPPPLFSLLLCPFQSNQSHACEWKRTAPTVGPPAVTQCSHVVVIENTCTSCPCSSSRTSTEPPADLTVALTPARTYNSVDERVSGQIWAALKIVVLRADEGEASAGIKRRGEREIREKTRRTAASSGTIPTCETPGVARPAGKCPTSHSAPVSLECLCGVIMIPWPAMFPDLSPVENVWDQIGRQVRPAATTADSEDQLRQLDEKGGEGGLVYVGGTRCESSVSTGRATSRFHLGVTPASSCQTFDAGRWTLPSPFSSPATLTRALCKVPYRRNCDRGFKGNAQLQISNASRSPLAMRKHCEGTSQGCGRATCFSREDPRRGYNPQRPMVLRGGFPFGIWPRVFAGRHFLTRLGRSELSNSHAECLRFAGRHPRHATVKLGQLQKWIGALVFRSTFCPGIFFANNRGGPGPRFNCLPATGWKEYRKKLRATGDYCQQWMMLRMGRGGGGAPRSLGCGDLPREPGEASNQPSFRHYRVGYLVRFAPAPCNCKI</sequence>